<dbReference type="Pfam" id="PF00571">
    <property type="entry name" value="CBS"/>
    <property type="match status" value="2"/>
</dbReference>
<feature type="transmembrane region" description="Helical" evidence="11">
    <location>
        <begin position="6"/>
        <end position="27"/>
    </location>
</feature>
<keyword evidence="5" id="KW-0677">Repeat</keyword>
<evidence type="ECO:0000313" key="14">
    <source>
        <dbReference type="EMBL" id="ANX12113.1"/>
    </source>
</evidence>
<dbReference type="Gene3D" id="3.10.580.10">
    <property type="entry name" value="CBS-domain"/>
    <property type="match status" value="1"/>
</dbReference>
<reference evidence="14 15" key="1">
    <citation type="submission" date="2016-08" db="EMBL/GenBank/DDBJ databases">
        <title>Complete genome sequence of Fictibacillus arsenicus G25-54, a strain with toxicity to nematodes and a potential arsenic-resistance activity.</title>
        <authorList>
            <person name="Zheng Z."/>
        </authorList>
    </citation>
    <scope>NUCLEOTIDE SEQUENCE [LARGE SCALE GENOMIC DNA]</scope>
    <source>
        <strain evidence="14 15">G25-54</strain>
    </source>
</reference>
<feature type="domain" description="CBS" evidence="12">
    <location>
        <begin position="284"/>
        <end position="341"/>
    </location>
</feature>
<proteinExistence type="inferred from homology"/>
<evidence type="ECO:0000256" key="7">
    <source>
        <dbReference type="ARBA" id="ARBA00023122"/>
    </source>
</evidence>
<dbReference type="KEGG" id="far:ABE41_008850"/>
<accession>A0A1B1Z3P3</accession>
<name>A0A1B1Z3P3_9BACL</name>
<dbReference type="OrthoDB" id="9798188at2"/>
<dbReference type="SUPFAM" id="SSF54631">
    <property type="entry name" value="CBS-domain pair"/>
    <property type="match status" value="1"/>
</dbReference>
<dbReference type="SMART" id="SM01091">
    <property type="entry name" value="CorC_HlyC"/>
    <property type="match status" value="1"/>
</dbReference>
<keyword evidence="8 10" id="KW-0472">Membrane</keyword>
<dbReference type="SUPFAM" id="SSF56176">
    <property type="entry name" value="FAD-binding/transporter-associated domain-like"/>
    <property type="match status" value="1"/>
</dbReference>
<dbReference type="Proteomes" id="UP000077412">
    <property type="component" value="Chromosome"/>
</dbReference>
<evidence type="ECO:0000256" key="1">
    <source>
        <dbReference type="ARBA" id="ARBA00004651"/>
    </source>
</evidence>
<keyword evidence="4 10" id="KW-0812">Transmembrane</keyword>
<keyword evidence="7 9" id="KW-0129">CBS domain</keyword>
<feature type="transmembrane region" description="Helical" evidence="11">
    <location>
        <begin position="97"/>
        <end position="122"/>
    </location>
</feature>
<dbReference type="InterPro" id="IPR051676">
    <property type="entry name" value="UPF0053_domain"/>
</dbReference>
<dbReference type="EMBL" id="CP016761">
    <property type="protein sequence ID" value="ANX12113.1"/>
    <property type="molecule type" value="Genomic_DNA"/>
</dbReference>
<comment type="subcellular location">
    <subcellularLocation>
        <location evidence="1">Cell membrane</location>
        <topology evidence="1">Multi-pass membrane protein</topology>
    </subcellularLocation>
</comment>
<feature type="transmembrane region" description="Helical" evidence="11">
    <location>
        <begin position="58"/>
        <end position="77"/>
    </location>
</feature>
<comment type="similarity">
    <text evidence="2">Belongs to the UPF0053 family.</text>
</comment>
<dbReference type="InterPro" id="IPR046342">
    <property type="entry name" value="CBS_dom_sf"/>
</dbReference>
<dbReference type="STRING" id="255247.ABE41_008850"/>
<keyword evidence="15" id="KW-1185">Reference proteome</keyword>
<gene>
    <name evidence="14" type="ORF">ABE41_008850</name>
</gene>
<evidence type="ECO:0000313" key="15">
    <source>
        <dbReference type="Proteomes" id="UP000077412"/>
    </source>
</evidence>
<dbReference type="RefSeq" id="WP_066288971.1">
    <property type="nucleotide sequence ID" value="NZ_CP016761.1"/>
</dbReference>
<dbReference type="Pfam" id="PF03471">
    <property type="entry name" value="CorC_HlyC"/>
    <property type="match status" value="1"/>
</dbReference>
<dbReference type="InterPro" id="IPR016169">
    <property type="entry name" value="FAD-bd_PCMH_sub2"/>
</dbReference>
<evidence type="ECO:0000256" key="6">
    <source>
        <dbReference type="ARBA" id="ARBA00022989"/>
    </source>
</evidence>
<dbReference type="FunFam" id="3.10.580.10:FF:000002">
    <property type="entry name" value="Magnesium/cobalt efflux protein CorC"/>
    <property type="match status" value="1"/>
</dbReference>
<evidence type="ECO:0000256" key="8">
    <source>
        <dbReference type="ARBA" id="ARBA00023136"/>
    </source>
</evidence>
<evidence type="ECO:0008006" key="16">
    <source>
        <dbReference type="Google" id="ProtNLM"/>
    </source>
</evidence>
<feature type="transmembrane region" description="Helical" evidence="11">
    <location>
        <begin position="143"/>
        <end position="163"/>
    </location>
</feature>
<feature type="domain" description="CNNM transmembrane" evidence="13">
    <location>
        <begin position="1"/>
        <end position="201"/>
    </location>
</feature>
<evidence type="ECO:0000256" key="3">
    <source>
        <dbReference type="ARBA" id="ARBA00022475"/>
    </source>
</evidence>
<dbReference type="InterPro" id="IPR002550">
    <property type="entry name" value="CNNM"/>
</dbReference>
<dbReference type="PROSITE" id="PS51371">
    <property type="entry name" value="CBS"/>
    <property type="match status" value="2"/>
</dbReference>
<dbReference type="GO" id="GO:0050660">
    <property type="term" value="F:flavin adenine dinucleotide binding"/>
    <property type="evidence" value="ECO:0007669"/>
    <property type="project" value="InterPro"/>
</dbReference>
<evidence type="ECO:0000259" key="12">
    <source>
        <dbReference type="PROSITE" id="PS51371"/>
    </source>
</evidence>
<dbReference type="PROSITE" id="PS51846">
    <property type="entry name" value="CNNM"/>
    <property type="match status" value="1"/>
</dbReference>
<evidence type="ECO:0000259" key="13">
    <source>
        <dbReference type="PROSITE" id="PS51846"/>
    </source>
</evidence>
<dbReference type="Gene3D" id="3.30.465.10">
    <property type="match status" value="1"/>
</dbReference>
<sequence>MPIFNVLMIILLIILTAFFVVTEFAIVKVRKTRIDHLASEGNSKALAAQKVLGNLDGYLSACQLGITITALGLGWLGEPTVEIFLRPLFEHAGLSEGLTHTLSFSIAFFLITFLHVVLGELAPKTVAIQKAEAMSLATAKPIIMFYKVMYPFIFLLNGSANLLTRIFGISPASEHEVVHTEEELRLILSESLQGGEINQSEYRYVNRIFEFDDRIAKEIMIPRTEMVCLFIENTCEENLAIMREEKFTRYPVGKEDKDHIVGLVNIKEFFNEHFSNQEFELKDYIRPIITVHETIPIQKLLVKMQKDQTHMAVLVDEYGGTAGIVTVEDILEEIVGEIRDEFDVDEEPEIQQISKTKTVVDGKVLLSQINDMFALDIDNREIDTIGGWVLTRSIDLEKEHSFNYESYRFTIIDLEGRQIKKIGIEKLPDTEFDEAQNKDS</sequence>
<dbReference type="GO" id="GO:0005886">
    <property type="term" value="C:plasma membrane"/>
    <property type="evidence" value="ECO:0007669"/>
    <property type="project" value="UniProtKB-SubCell"/>
</dbReference>
<feature type="domain" description="CBS" evidence="12">
    <location>
        <begin position="220"/>
        <end position="279"/>
    </location>
</feature>
<dbReference type="InterPro" id="IPR000644">
    <property type="entry name" value="CBS_dom"/>
</dbReference>
<dbReference type="PANTHER" id="PTHR43099">
    <property type="entry name" value="UPF0053 PROTEIN YRKA"/>
    <property type="match status" value="1"/>
</dbReference>
<dbReference type="InterPro" id="IPR005170">
    <property type="entry name" value="Transptr-assoc_dom"/>
</dbReference>
<evidence type="ECO:0000256" key="9">
    <source>
        <dbReference type="PROSITE-ProRule" id="PRU00703"/>
    </source>
</evidence>
<dbReference type="AlphaFoldDB" id="A0A1B1Z3P3"/>
<evidence type="ECO:0000256" key="11">
    <source>
        <dbReference type="SAM" id="Phobius"/>
    </source>
</evidence>
<dbReference type="PANTHER" id="PTHR43099:SF2">
    <property type="entry name" value="UPF0053 PROTEIN YRKA"/>
    <property type="match status" value="1"/>
</dbReference>
<dbReference type="InterPro" id="IPR036318">
    <property type="entry name" value="FAD-bd_PCMH-like_sf"/>
</dbReference>
<keyword evidence="6 10" id="KW-1133">Transmembrane helix</keyword>
<organism evidence="14 15">
    <name type="scientific">Fictibacillus arsenicus</name>
    <dbReference type="NCBI Taxonomy" id="255247"/>
    <lineage>
        <taxon>Bacteria</taxon>
        <taxon>Bacillati</taxon>
        <taxon>Bacillota</taxon>
        <taxon>Bacilli</taxon>
        <taxon>Bacillales</taxon>
        <taxon>Fictibacillaceae</taxon>
        <taxon>Fictibacillus</taxon>
    </lineage>
</organism>
<keyword evidence="3" id="KW-1003">Cell membrane</keyword>
<evidence type="ECO:0000256" key="5">
    <source>
        <dbReference type="ARBA" id="ARBA00022737"/>
    </source>
</evidence>
<evidence type="ECO:0000256" key="10">
    <source>
        <dbReference type="PROSITE-ProRule" id="PRU01193"/>
    </source>
</evidence>
<dbReference type="CDD" id="cd04590">
    <property type="entry name" value="CBS_pair_CorC_HlyC_assoc"/>
    <property type="match status" value="1"/>
</dbReference>
<dbReference type="Pfam" id="PF01595">
    <property type="entry name" value="CNNM"/>
    <property type="match status" value="1"/>
</dbReference>
<evidence type="ECO:0000256" key="2">
    <source>
        <dbReference type="ARBA" id="ARBA00006337"/>
    </source>
</evidence>
<evidence type="ECO:0000256" key="4">
    <source>
        <dbReference type="ARBA" id="ARBA00022692"/>
    </source>
</evidence>
<protein>
    <recommendedName>
        <fullName evidence="16">Transporter associated domain protein</fullName>
    </recommendedName>
</protein>
<dbReference type="InterPro" id="IPR044751">
    <property type="entry name" value="Ion_transp-like_CBS"/>
</dbReference>